<evidence type="ECO:0000256" key="6">
    <source>
        <dbReference type="ARBA" id="ARBA00023136"/>
    </source>
</evidence>
<evidence type="ECO:0000256" key="2">
    <source>
        <dbReference type="ARBA" id="ARBA00022448"/>
    </source>
</evidence>
<comment type="caution">
    <text evidence="12">The sequence shown here is derived from an EMBL/GenBank/DDBJ whole genome shotgun (WGS) entry which is preliminary data.</text>
</comment>
<dbReference type="InterPro" id="IPR037066">
    <property type="entry name" value="Plug_dom_sf"/>
</dbReference>
<dbReference type="PANTHER" id="PTHR47234">
    <property type="match status" value="1"/>
</dbReference>
<evidence type="ECO:0000313" key="13">
    <source>
        <dbReference type="Proteomes" id="UP001336314"/>
    </source>
</evidence>
<keyword evidence="5 9" id="KW-0798">TonB box</keyword>
<keyword evidence="6 8" id="KW-0472">Membrane</keyword>
<evidence type="ECO:0000313" key="12">
    <source>
        <dbReference type="EMBL" id="MEE2000275.1"/>
    </source>
</evidence>
<proteinExistence type="inferred from homology"/>
<evidence type="ECO:0000256" key="9">
    <source>
        <dbReference type="RuleBase" id="RU003357"/>
    </source>
</evidence>
<dbReference type="PANTHER" id="PTHR47234:SF2">
    <property type="entry name" value="TONB-DEPENDENT RECEPTOR"/>
    <property type="match status" value="1"/>
</dbReference>
<evidence type="ECO:0000256" key="4">
    <source>
        <dbReference type="ARBA" id="ARBA00022692"/>
    </source>
</evidence>
<gene>
    <name evidence="12" type="ORF">QWY20_02330</name>
</gene>
<comment type="subcellular location">
    <subcellularLocation>
        <location evidence="1 8">Cell outer membrane</location>
        <topology evidence="1 8">Multi-pass membrane protein</topology>
    </subcellularLocation>
</comment>
<protein>
    <submittedName>
        <fullName evidence="12">TonB-dependent receptor</fullName>
    </submittedName>
</protein>
<keyword evidence="13" id="KW-1185">Reference proteome</keyword>
<keyword evidence="4 8" id="KW-0812">Transmembrane</keyword>
<dbReference type="SUPFAM" id="SSF56935">
    <property type="entry name" value="Porins"/>
    <property type="match status" value="1"/>
</dbReference>
<keyword evidence="7 8" id="KW-0998">Cell outer membrane</keyword>
<evidence type="ECO:0000256" key="5">
    <source>
        <dbReference type="ARBA" id="ARBA00023077"/>
    </source>
</evidence>
<dbReference type="InterPro" id="IPR000531">
    <property type="entry name" value="Beta-barrel_TonB"/>
</dbReference>
<evidence type="ECO:0000256" key="7">
    <source>
        <dbReference type="ARBA" id="ARBA00023237"/>
    </source>
</evidence>
<dbReference type="InterPro" id="IPR039426">
    <property type="entry name" value="TonB-dep_rcpt-like"/>
</dbReference>
<evidence type="ECO:0000259" key="11">
    <source>
        <dbReference type="Pfam" id="PF07715"/>
    </source>
</evidence>
<dbReference type="Gene3D" id="2.170.130.10">
    <property type="entry name" value="TonB-dependent receptor, plug domain"/>
    <property type="match status" value="1"/>
</dbReference>
<sequence length="1120" mass="121840">MKTKHIDLYQKSIIAVALSILFTSPVLFAEQSESVSEETESVERIFVTGSRIARDANLASPSPVQSISEEEIRMSGEFSIADVVNDIPALFSSTTSSMANESGFASGTNVLNLRSMGSNRTLVLVNGKRHVGGTQGSSAVDVGSIPASLVRRVEVLTGGASAVYGADAVTGVVNFILRDDFEGFEFDAQTSGADEGGAHKYKLDATWGSNFADNRGNVALNLSYGQDRGLRAYERKDGHLIGSGRDWVNPDRRFQIGDLNRSDTPHFHQFYNPSQGRPVYGLAIPGSADAFLNNYEATFGTRPNLTSAELALIERAGIVPQRAILPGRTFPFTSGYGLIAPGNGFTFAGFDEFTPIDLDGNGIPDCLDSFTGWTSSFAPGAFGALGGCWTILPDGTYRPVQDGLVASPTQGFGGDSFDTIQQNTSYLLIPEERFAINLLSSYDLTSDIVLRGELKYVRQEAKNTIHPTSFWDLLLGAPDNPFLPEFIRPIAQQTGGVSLTIDPIGLGDAMETNKRETIRGVVSIDGFLDNGWSWDASAVYGQFTRKSELTHQVIVDRFFAAIDAVSNPAGGQPDCRVNVDPTTPAMGTPFNIPNYDPGYFTFTPGDGSCVPLNIWAGRVGVTQEALDWVTRTNESKITLDQTVLSASLAGDFGDYFELPGGAIAFAAGVEYRRETSKAEFDEWRRGVIPAGAPYPAGSNVADVSSNASLTFRPETIVRNERGNYHVYEVFAELSIPLLFDTFLADELTLDLAGRVSDYSTIGNTTTWRANLLWAPVQDLRIRTSYSEAVRAPNITELFGPETGTTFRPADPCDAAQINAIRPNDPERANNTQANCVAYFNTIGLDPFDGDGNYSFADPLTAAFGGVVGGNPDLQEETAETLTVGFVFTPGFLPGFNMSVDYWRINLKDAINAVSGQNIADGCFTGSSLNAQFCDLLTRNSDPNSLFFGGFNFMKSTDINFAKREASGIDFSVGYNFSLGEHNVSARVAGTRMEKLRNFTNPLNIDEFNDILEENRNPKLAGNANLSWEYRELRVGWQTQYHGKQLLRFALKDTYQSLYGDSVMMPSTLVHNMNASYKLSPELMLYGGVNNLTNEKPFITNYAYPVSAAGRTFFAGVNLRL</sequence>
<dbReference type="RefSeq" id="WP_330127424.1">
    <property type="nucleotide sequence ID" value="NZ_JAUHLI010000002.1"/>
</dbReference>
<dbReference type="PROSITE" id="PS52016">
    <property type="entry name" value="TONB_DEPENDENT_REC_3"/>
    <property type="match status" value="1"/>
</dbReference>
<keyword evidence="12" id="KW-0675">Receptor</keyword>
<keyword evidence="2 8" id="KW-0813">Transport</keyword>
<evidence type="ECO:0000256" key="8">
    <source>
        <dbReference type="PROSITE-ProRule" id="PRU01360"/>
    </source>
</evidence>
<evidence type="ECO:0000259" key="10">
    <source>
        <dbReference type="Pfam" id="PF00593"/>
    </source>
</evidence>
<evidence type="ECO:0000256" key="1">
    <source>
        <dbReference type="ARBA" id="ARBA00004571"/>
    </source>
</evidence>
<dbReference type="Pfam" id="PF07715">
    <property type="entry name" value="Plug"/>
    <property type="match status" value="1"/>
</dbReference>
<reference evidence="12 13" key="1">
    <citation type="submission" date="2023-07" db="EMBL/GenBank/DDBJ databases">
        <title>Alkalimonas sp., MEB108 novel, alkaliphilic bacterium isolated from Lonar Lake, India.</title>
        <authorList>
            <person name="Joshi A."/>
            <person name="Thite S."/>
        </authorList>
    </citation>
    <scope>NUCLEOTIDE SEQUENCE [LARGE SCALE GENOMIC DNA]</scope>
    <source>
        <strain evidence="12 13">MEB108</strain>
    </source>
</reference>
<dbReference type="Pfam" id="PF00593">
    <property type="entry name" value="TonB_dep_Rec_b-barrel"/>
    <property type="match status" value="1"/>
</dbReference>
<dbReference type="InterPro" id="IPR036942">
    <property type="entry name" value="Beta-barrel_TonB_sf"/>
</dbReference>
<dbReference type="Gene3D" id="2.40.170.20">
    <property type="entry name" value="TonB-dependent receptor, beta-barrel domain"/>
    <property type="match status" value="1"/>
</dbReference>
<feature type="domain" description="TonB-dependent receptor plug" evidence="11">
    <location>
        <begin position="59"/>
        <end position="172"/>
    </location>
</feature>
<comment type="similarity">
    <text evidence="8 9">Belongs to the TonB-dependent receptor family.</text>
</comment>
<keyword evidence="3 8" id="KW-1134">Transmembrane beta strand</keyword>
<dbReference type="EMBL" id="JAUHLI010000002">
    <property type="protein sequence ID" value="MEE2000275.1"/>
    <property type="molecule type" value="Genomic_DNA"/>
</dbReference>
<organism evidence="12 13">
    <name type="scientific">Alkalimonas cellulosilytica</name>
    <dbReference type="NCBI Taxonomy" id="3058395"/>
    <lineage>
        <taxon>Bacteria</taxon>
        <taxon>Pseudomonadati</taxon>
        <taxon>Pseudomonadota</taxon>
        <taxon>Gammaproteobacteria</taxon>
        <taxon>Alkalimonas</taxon>
    </lineage>
</organism>
<accession>A0ABU7J2N5</accession>
<name>A0ABU7J2N5_9GAMM</name>
<evidence type="ECO:0000256" key="3">
    <source>
        <dbReference type="ARBA" id="ARBA00022452"/>
    </source>
</evidence>
<dbReference type="InterPro" id="IPR012910">
    <property type="entry name" value="Plug_dom"/>
</dbReference>
<dbReference type="Proteomes" id="UP001336314">
    <property type="component" value="Unassembled WGS sequence"/>
</dbReference>
<feature type="domain" description="TonB-dependent receptor-like beta-barrel" evidence="10">
    <location>
        <begin position="645"/>
        <end position="1091"/>
    </location>
</feature>